<dbReference type="EMBL" id="BNJJ01000008">
    <property type="protein sequence ID" value="GHO85193.1"/>
    <property type="molecule type" value="Genomic_DNA"/>
</dbReference>
<evidence type="ECO:0008006" key="3">
    <source>
        <dbReference type="Google" id="ProtNLM"/>
    </source>
</evidence>
<protein>
    <recommendedName>
        <fullName evidence="3">Hydrogenase nickel incorporation protein HypA</fullName>
    </recommendedName>
</protein>
<dbReference type="Proteomes" id="UP000635565">
    <property type="component" value="Unassembled WGS sequence"/>
</dbReference>
<sequence>MLEILLYLLLFLVIVSIVLGRYRVYTGYRPLYTEPCYDHIPRSPIYDCPKHPGQRWSRPHVGFSIPECPVCGETLALDEKKQTF</sequence>
<evidence type="ECO:0000313" key="1">
    <source>
        <dbReference type="EMBL" id="GHO85193.1"/>
    </source>
</evidence>
<comment type="caution">
    <text evidence="1">The sequence shown here is derived from an EMBL/GenBank/DDBJ whole genome shotgun (WGS) entry which is preliminary data.</text>
</comment>
<name>A0ABQ3VHT7_9CHLR</name>
<evidence type="ECO:0000313" key="2">
    <source>
        <dbReference type="Proteomes" id="UP000635565"/>
    </source>
</evidence>
<organism evidence="1 2">
    <name type="scientific">Dictyobacter formicarum</name>
    <dbReference type="NCBI Taxonomy" id="2778368"/>
    <lineage>
        <taxon>Bacteria</taxon>
        <taxon>Bacillati</taxon>
        <taxon>Chloroflexota</taxon>
        <taxon>Ktedonobacteria</taxon>
        <taxon>Ktedonobacterales</taxon>
        <taxon>Dictyobacteraceae</taxon>
        <taxon>Dictyobacter</taxon>
    </lineage>
</organism>
<proteinExistence type="predicted"/>
<gene>
    <name evidence="1" type="ORF">KSZ_31990</name>
</gene>
<keyword evidence="2" id="KW-1185">Reference proteome</keyword>
<reference evidence="1 2" key="1">
    <citation type="journal article" date="2021" name="Int. J. Syst. Evol. Microbiol.">
        <title>Reticulibacter mediterranei gen. nov., sp. nov., within the new family Reticulibacteraceae fam. nov., and Ktedonospora formicarum gen. nov., sp. nov., Ktedonobacter robiniae sp. nov., Dictyobacter formicarum sp. nov. and Dictyobacter arantiisoli sp. nov., belonging to the class Ktedonobacteria.</title>
        <authorList>
            <person name="Yabe S."/>
            <person name="Zheng Y."/>
            <person name="Wang C.M."/>
            <person name="Sakai Y."/>
            <person name="Abe K."/>
            <person name="Yokota A."/>
            <person name="Donadio S."/>
            <person name="Cavaletti L."/>
            <person name="Monciardini P."/>
        </authorList>
    </citation>
    <scope>NUCLEOTIDE SEQUENCE [LARGE SCALE GENOMIC DNA]</scope>
    <source>
        <strain evidence="1 2">SOSP1-9</strain>
    </source>
</reference>
<accession>A0ABQ3VHT7</accession>